<dbReference type="Proteomes" id="UP000246278">
    <property type="component" value="Unassembled WGS sequence"/>
</dbReference>
<evidence type="ECO:0000313" key="2">
    <source>
        <dbReference type="Proteomes" id="UP000246278"/>
    </source>
</evidence>
<evidence type="ECO:0000313" key="1">
    <source>
        <dbReference type="EMBL" id="PWW82526.1"/>
    </source>
</evidence>
<reference evidence="2" key="1">
    <citation type="submission" date="2017-10" db="EMBL/GenBank/DDBJ databases">
        <authorList>
            <person name="Gaisin V.A."/>
            <person name="Rysina M.S."/>
            <person name="Grouzdev D.S."/>
        </authorList>
    </citation>
    <scope>NUCLEOTIDE SEQUENCE [LARGE SCALE GENOMIC DNA]</scope>
    <source>
        <strain evidence="2">V1</strain>
    </source>
</reference>
<gene>
    <name evidence="1" type="ORF">CR164_05960</name>
</gene>
<name>A0A317TAA5_9CHLB</name>
<organism evidence="1 2">
    <name type="scientific">Prosthecochloris marina</name>
    <dbReference type="NCBI Taxonomy" id="2017681"/>
    <lineage>
        <taxon>Bacteria</taxon>
        <taxon>Pseudomonadati</taxon>
        <taxon>Chlorobiota</taxon>
        <taxon>Chlorobiia</taxon>
        <taxon>Chlorobiales</taxon>
        <taxon>Chlorobiaceae</taxon>
        <taxon>Prosthecochloris</taxon>
    </lineage>
</organism>
<sequence length="94" mass="10663">MYWIGFSGNDRGQAAGMQAFFAGKKDVFNIYFRFAERFPSRSVRVISYRDATTSTRIGSAVPSVVPRMKRSHMSLMPVLLAVILEAAVKKTWKR</sequence>
<proteinExistence type="predicted"/>
<comment type="caution">
    <text evidence="1">The sequence shown here is derived from an EMBL/GenBank/DDBJ whole genome shotgun (WGS) entry which is preliminary data.</text>
</comment>
<dbReference type="EMBL" id="PDNZ01000003">
    <property type="protein sequence ID" value="PWW82526.1"/>
    <property type="molecule type" value="Genomic_DNA"/>
</dbReference>
<accession>A0A317TAA5</accession>
<dbReference type="AlphaFoldDB" id="A0A317TAA5"/>
<protein>
    <submittedName>
        <fullName evidence="1">Uncharacterized protein</fullName>
    </submittedName>
</protein>
<keyword evidence="2" id="KW-1185">Reference proteome</keyword>